<dbReference type="GO" id="GO:0015086">
    <property type="term" value="F:cadmium ion transmembrane transporter activity"/>
    <property type="evidence" value="ECO:0007669"/>
    <property type="project" value="TreeGrafter"/>
</dbReference>
<organism evidence="11 12">
    <name type="scientific">Vibrio inusitatus NBRC 102082</name>
    <dbReference type="NCBI Taxonomy" id="1219070"/>
    <lineage>
        <taxon>Bacteria</taxon>
        <taxon>Pseudomonadati</taxon>
        <taxon>Pseudomonadota</taxon>
        <taxon>Gammaproteobacteria</taxon>
        <taxon>Vibrionales</taxon>
        <taxon>Vibrionaceae</taxon>
        <taxon>Vibrio</taxon>
    </lineage>
</organism>
<keyword evidence="7 9" id="KW-1133">Transmembrane helix</keyword>
<dbReference type="GO" id="GO:0015341">
    <property type="term" value="F:zinc efflux antiporter activity"/>
    <property type="evidence" value="ECO:0007669"/>
    <property type="project" value="TreeGrafter"/>
</dbReference>
<evidence type="ECO:0000256" key="1">
    <source>
        <dbReference type="ARBA" id="ARBA00004141"/>
    </source>
</evidence>
<keyword evidence="6" id="KW-0862">Zinc</keyword>
<dbReference type="Pfam" id="PF01545">
    <property type="entry name" value="Cation_efflux"/>
    <property type="match status" value="1"/>
</dbReference>
<keyword evidence="6" id="KW-0406">Ion transport</keyword>
<dbReference type="Proteomes" id="UP000318717">
    <property type="component" value="Unassembled WGS sequence"/>
</dbReference>
<dbReference type="PANTHER" id="PTHR43840:SF15">
    <property type="entry name" value="MITOCHONDRIAL METAL TRANSPORTER 1-RELATED"/>
    <property type="match status" value="1"/>
</dbReference>
<name>A0A4Y3HWM3_9VIBR</name>
<evidence type="ECO:0000256" key="4">
    <source>
        <dbReference type="ARBA" id="ARBA00022496"/>
    </source>
</evidence>
<evidence type="ECO:0000256" key="2">
    <source>
        <dbReference type="ARBA" id="ARBA00010212"/>
    </source>
</evidence>
<evidence type="ECO:0000256" key="9">
    <source>
        <dbReference type="SAM" id="Phobius"/>
    </source>
</evidence>
<comment type="subcellular location">
    <subcellularLocation>
        <location evidence="1">Membrane</location>
        <topology evidence="1">Multi-pass membrane protein</topology>
    </subcellularLocation>
</comment>
<feature type="transmembrane region" description="Helical" evidence="9">
    <location>
        <begin position="12"/>
        <end position="31"/>
    </location>
</feature>
<dbReference type="InterPro" id="IPR002524">
    <property type="entry name" value="Cation_efflux"/>
</dbReference>
<feature type="transmembrane region" description="Helical" evidence="9">
    <location>
        <begin position="181"/>
        <end position="199"/>
    </location>
</feature>
<dbReference type="GO" id="GO:0015093">
    <property type="term" value="F:ferrous iron transmembrane transporter activity"/>
    <property type="evidence" value="ECO:0007669"/>
    <property type="project" value="TreeGrafter"/>
</dbReference>
<dbReference type="NCBIfam" id="TIGR01297">
    <property type="entry name" value="CDF"/>
    <property type="match status" value="1"/>
</dbReference>
<dbReference type="Gene3D" id="1.20.1510.10">
    <property type="entry name" value="Cation efflux protein transmembrane domain"/>
    <property type="match status" value="1"/>
</dbReference>
<feature type="domain" description="Cation efflux protein transmembrane" evidence="10">
    <location>
        <begin position="13"/>
        <end position="214"/>
    </location>
</feature>
<dbReference type="SUPFAM" id="SSF161111">
    <property type="entry name" value="Cation efflux protein transmembrane domain-like"/>
    <property type="match status" value="1"/>
</dbReference>
<dbReference type="OrthoDB" id="268546at2"/>
<sequence length="298" mass="32191">MSGRKNISERRILIYSALLTLGFAVGGIVLGNWVGSMVIIFDGAYSLVSLALTLLSLLAATLMARPNSKRFPHGLAALEPIVIAIKAAVILGLVCISIYSAIISVFEGGREIDTSVATLFGLINVIGCAFGWALVANKNKKLGSGLIAAEIKQWQMDTLISVAVLLGFVVAWLLLQTSLSAYAVYADPVMMLLMAGYFLKVPAVMLKEALSELLHMSANNSLCNEVHQCVTEVPSNNAVDLTVSSVTKVGNELRIDIDMHIEEQIKIAPKDIEITRNQLAKKLKHLPYKCQLNLSLVV</sequence>
<keyword evidence="4" id="KW-0408">Iron</keyword>
<keyword evidence="4" id="KW-0410">Iron transport</keyword>
<reference evidence="11 12" key="1">
    <citation type="submission" date="2019-06" db="EMBL/GenBank/DDBJ databases">
        <title>Whole genome shotgun sequence of Vibrio inusitatus NBRC 102082.</title>
        <authorList>
            <person name="Hosoyama A."/>
            <person name="Uohara A."/>
            <person name="Ohji S."/>
            <person name="Ichikawa N."/>
        </authorList>
    </citation>
    <scope>NUCLEOTIDE SEQUENCE [LARGE SCALE GENOMIC DNA]</scope>
    <source>
        <strain evidence="11 12">NBRC 102082</strain>
    </source>
</reference>
<keyword evidence="3" id="KW-0813">Transport</keyword>
<dbReference type="EMBL" id="BJLF01000006">
    <property type="protein sequence ID" value="GEA50674.1"/>
    <property type="molecule type" value="Genomic_DNA"/>
</dbReference>
<evidence type="ECO:0000256" key="8">
    <source>
        <dbReference type="ARBA" id="ARBA00023136"/>
    </source>
</evidence>
<dbReference type="InterPro" id="IPR058533">
    <property type="entry name" value="Cation_efflux_TM"/>
</dbReference>
<dbReference type="InterPro" id="IPR050291">
    <property type="entry name" value="CDF_Transporter"/>
</dbReference>
<feature type="transmembrane region" description="Helical" evidence="9">
    <location>
        <begin position="76"/>
        <end position="102"/>
    </location>
</feature>
<comment type="caution">
    <text evidence="11">The sequence shown here is derived from an EMBL/GenBank/DDBJ whole genome shotgun (WGS) entry which is preliminary data.</text>
</comment>
<dbReference type="InterPro" id="IPR027469">
    <property type="entry name" value="Cation_efflux_TMD_sf"/>
</dbReference>
<evidence type="ECO:0000313" key="12">
    <source>
        <dbReference type="Proteomes" id="UP000318717"/>
    </source>
</evidence>
<dbReference type="GO" id="GO:0005886">
    <property type="term" value="C:plasma membrane"/>
    <property type="evidence" value="ECO:0007669"/>
    <property type="project" value="TreeGrafter"/>
</dbReference>
<keyword evidence="8 9" id="KW-0472">Membrane</keyword>
<keyword evidence="12" id="KW-1185">Reference proteome</keyword>
<dbReference type="RefSeq" id="WP_141345035.1">
    <property type="nucleotide sequence ID" value="NZ_BJLF01000006.1"/>
</dbReference>
<evidence type="ECO:0000259" key="10">
    <source>
        <dbReference type="Pfam" id="PF01545"/>
    </source>
</evidence>
<keyword evidence="6" id="KW-0864">Zinc transport</keyword>
<evidence type="ECO:0000256" key="6">
    <source>
        <dbReference type="ARBA" id="ARBA00022906"/>
    </source>
</evidence>
<evidence type="ECO:0000256" key="3">
    <source>
        <dbReference type="ARBA" id="ARBA00022448"/>
    </source>
</evidence>
<protein>
    <submittedName>
        <fullName evidence="11">Cobalt-zinc-cadmium resistance protein</fullName>
    </submittedName>
</protein>
<evidence type="ECO:0000313" key="11">
    <source>
        <dbReference type="EMBL" id="GEA50674.1"/>
    </source>
</evidence>
<keyword evidence="5 9" id="KW-0812">Transmembrane</keyword>
<dbReference type="AlphaFoldDB" id="A0A4Y3HWM3"/>
<feature type="transmembrane region" description="Helical" evidence="9">
    <location>
        <begin position="43"/>
        <end position="64"/>
    </location>
</feature>
<proteinExistence type="inferred from homology"/>
<gene>
    <name evidence="11" type="ORF">VIN01S_14780</name>
</gene>
<evidence type="ECO:0000256" key="7">
    <source>
        <dbReference type="ARBA" id="ARBA00022989"/>
    </source>
</evidence>
<feature type="transmembrane region" description="Helical" evidence="9">
    <location>
        <begin position="114"/>
        <end position="135"/>
    </location>
</feature>
<dbReference type="PANTHER" id="PTHR43840">
    <property type="entry name" value="MITOCHONDRIAL METAL TRANSPORTER 1-RELATED"/>
    <property type="match status" value="1"/>
</dbReference>
<evidence type="ECO:0000256" key="5">
    <source>
        <dbReference type="ARBA" id="ARBA00022692"/>
    </source>
</evidence>
<accession>A0A4Y3HWM3</accession>
<feature type="transmembrane region" description="Helical" evidence="9">
    <location>
        <begin position="156"/>
        <end position="175"/>
    </location>
</feature>
<comment type="similarity">
    <text evidence="2">Belongs to the cation diffusion facilitator (CDF) transporter (TC 2.A.4) family. FieF subfamily.</text>
</comment>
<dbReference type="GO" id="GO:0006882">
    <property type="term" value="P:intracellular zinc ion homeostasis"/>
    <property type="evidence" value="ECO:0007669"/>
    <property type="project" value="TreeGrafter"/>
</dbReference>